<feature type="region of interest" description="Disordered" evidence="1">
    <location>
        <begin position="40"/>
        <end position="84"/>
    </location>
</feature>
<evidence type="ECO:0000313" key="2">
    <source>
        <dbReference type="EMBL" id="AAK95680.1"/>
    </source>
</evidence>
<sequence length="258" mass="28332">MWRLENFSGSIKELLRLCTMTRFRRRSSLLESWQSVKIEGQEKATQRRRAARMRQRQQAARGREDGEKASGEDEEALASSERMRPLPARIVETWGAGAAAAASGEDVCGEVTEVAEGSGRRRERSRRRVRAQPSAARTLAGRSWRSPRGAGSGRGCYRRGGSREGRRGARGASAAAAVDGCCGGHGRSRRRRGQSRRARGGRKSSSSRRSFPSAAVLPSSGTVLPSSSCPCIRHRDEDNKMKTETAKNATERTEIVMK</sequence>
<feature type="compositionally biased region" description="Low complexity" evidence="1">
    <location>
        <begin position="170"/>
        <end position="180"/>
    </location>
</feature>
<reference evidence="4" key="3">
    <citation type="journal article" date="2005" name="Nature">
        <title>The map-based sequence of the rice genome.</title>
        <authorList>
            <consortium name="International rice genome sequencing project (IRGSP)"/>
            <person name="Matsumoto T."/>
            <person name="Wu J."/>
            <person name="Kanamori H."/>
            <person name="Katayose Y."/>
            <person name="Fujisawa M."/>
            <person name="Namiki N."/>
            <person name="Mizuno H."/>
            <person name="Yamamoto K."/>
            <person name="Antonio B.A."/>
            <person name="Baba T."/>
            <person name="Sakata K."/>
            <person name="Nagamura Y."/>
            <person name="Aoki H."/>
            <person name="Arikawa K."/>
            <person name="Arita K."/>
            <person name="Bito T."/>
            <person name="Chiden Y."/>
            <person name="Fujitsuka N."/>
            <person name="Fukunaka R."/>
            <person name="Hamada M."/>
            <person name="Harada C."/>
            <person name="Hayashi A."/>
            <person name="Hijishita S."/>
            <person name="Honda M."/>
            <person name="Hosokawa S."/>
            <person name="Ichikawa Y."/>
            <person name="Idonuma A."/>
            <person name="Iijima M."/>
            <person name="Ikeda M."/>
            <person name="Ikeno M."/>
            <person name="Ito K."/>
            <person name="Ito S."/>
            <person name="Ito T."/>
            <person name="Ito Y."/>
            <person name="Ito Y."/>
            <person name="Iwabuchi A."/>
            <person name="Kamiya K."/>
            <person name="Karasawa W."/>
            <person name="Kurita K."/>
            <person name="Katagiri S."/>
            <person name="Kikuta A."/>
            <person name="Kobayashi H."/>
            <person name="Kobayashi N."/>
            <person name="Machita K."/>
            <person name="Maehara T."/>
            <person name="Masukawa M."/>
            <person name="Mizubayashi T."/>
            <person name="Mukai Y."/>
            <person name="Nagasaki H."/>
            <person name="Nagata Y."/>
            <person name="Naito S."/>
            <person name="Nakashima M."/>
            <person name="Nakama Y."/>
            <person name="Nakamichi Y."/>
            <person name="Nakamura M."/>
            <person name="Meguro A."/>
            <person name="Negishi M."/>
            <person name="Ohta I."/>
            <person name="Ohta T."/>
            <person name="Okamoto M."/>
            <person name="Ono N."/>
            <person name="Saji S."/>
            <person name="Sakaguchi M."/>
            <person name="Sakai K."/>
            <person name="Shibata M."/>
            <person name="Shimokawa T."/>
            <person name="Song J."/>
            <person name="Takazaki Y."/>
            <person name="Terasawa K."/>
            <person name="Tsugane M."/>
            <person name="Tsuji K."/>
            <person name="Ueda S."/>
            <person name="Waki K."/>
            <person name="Yamagata H."/>
            <person name="Yamamoto M."/>
            <person name="Yamamoto S."/>
            <person name="Yamane H."/>
            <person name="Yoshiki S."/>
            <person name="Yoshihara R."/>
            <person name="Yukawa K."/>
            <person name="Zhong H."/>
            <person name="Yano M."/>
            <person name="Yuan Q."/>
            <person name="Ouyang S."/>
            <person name="Liu J."/>
            <person name="Jones K.M."/>
            <person name="Gansberger K."/>
            <person name="Moffat K."/>
            <person name="Hill J."/>
            <person name="Bera J."/>
            <person name="Fadrosh D."/>
            <person name="Jin S."/>
            <person name="Johri S."/>
            <person name="Kim M."/>
            <person name="Overton L."/>
            <person name="Reardon M."/>
            <person name="Tsitrin T."/>
            <person name="Vuong H."/>
            <person name="Weaver B."/>
            <person name="Ciecko A."/>
            <person name="Tallon L."/>
            <person name="Jackson J."/>
            <person name="Pai G."/>
            <person name="Aken S.V."/>
            <person name="Utterback T."/>
            <person name="Reidmuller S."/>
            <person name="Feldblyum T."/>
            <person name="Hsiao J."/>
            <person name="Zismann V."/>
            <person name="Iobst S."/>
            <person name="de Vazeille A.R."/>
            <person name="Buell C.R."/>
            <person name="Ying K."/>
            <person name="Li Y."/>
            <person name="Lu T."/>
            <person name="Huang Y."/>
            <person name="Zhao Q."/>
            <person name="Feng Q."/>
            <person name="Zhang L."/>
            <person name="Zhu J."/>
            <person name="Weng Q."/>
            <person name="Mu J."/>
            <person name="Lu Y."/>
            <person name="Fan D."/>
            <person name="Liu Y."/>
            <person name="Guan J."/>
            <person name="Zhang Y."/>
            <person name="Yu S."/>
            <person name="Liu X."/>
            <person name="Zhang Y."/>
            <person name="Hong G."/>
            <person name="Han B."/>
            <person name="Choisne N."/>
            <person name="Demange N."/>
            <person name="Orjeda G."/>
            <person name="Samain S."/>
            <person name="Cattolico L."/>
            <person name="Pelletier E."/>
            <person name="Couloux A."/>
            <person name="Segurens B."/>
            <person name="Wincker P."/>
            <person name="D'Hont A."/>
            <person name="Scarpelli C."/>
            <person name="Weissenbach J."/>
            <person name="Salanoubat M."/>
            <person name="Quetier F."/>
            <person name="Yu Y."/>
            <person name="Kim H.R."/>
            <person name="Rambo T."/>
            <person name="Currie J."/>
            <person name="Collura K."/>
            <person name="Luo M."/>
            <person name="Yang T."/>
            <person name="Ammiraju J.S.S."/>
            <person name="Engler F."/>
            <person name="Soderlund C."/>
            <person name="Wing R.A."/>
            <person name="Palmer L.E."/>
            <person name="de la Bastide M."/>
            <person name="Spiegel L."/>
            <person name="Nascimento L."/>
            <person name="Zutavern T."/>
            <person name="O'Shaughnessy A."/>
            <person name="Dike S."/>
            <person name="Dedhia N."/>
            <person name="Preston R."/>
            <person name="Balija V."/>
            <person name="McCombie W.R."/>
            <person name="Chow T."/>
            <person name="Chen H."/>
            <person name="Chung M."/>
            <person name="Chen C."/>
            <person name="Shaw J."/>
            <person name="Wu H."/>
            <person name="Hsiao K."/>
            <person name="Chao Y."/>
            <person name="Chu M."/>
            <person name="Cheng C."/>
            <person name="Hour A."/>
            <person name="Lee P."/>
            <person name="Lin S."/>
            <person name="Lin Y."/>
            <person name="Liou J."/>
            <person name="Liu S."/>
            <person name="Hsing Y."/>
            <person name="Raghuvanshi S."/>
            <person name="Mohanty A."/>
            <person name="Bharti A.K."/>
            <person name="Gaur A."/>
            <person name="Gupta V."/>
            <person name="Kumar D."/>
            <person name="Ravi V."/>
            <person name="Vij S."/>
            <person name="Kapur A."/>
            <person name="Khurana P."/>
            <person name="Khurana P."/>
            <person name="Khurana J.P."/>
            <person name="Tyagi A.K."/>
            <person name="Gaikwad K."/>
            <person name="Singh A."/>
            <person name="Dalal V."/>
            <person name="Srivastava S."/>
            <person name="Dixit A."/>
            <person name="Pal A.K."/>
            <person name="Ghazi I.A."/>
            <person name="Yadav M."/>
            <person name="Pandit A."/>
            <person name="Bhargava A."/>
            <person name="Sureshbabu K."/>
            <person name="Batra K."/>
            <person name="Sharma T.R."/>
            <person name="Mohapatra T."/>
            <person name="Singh N.K."/>
            <person name="Messing J."/>
            <person name="Nelson A.B."/>
            <person name="Fuks G."/>
            <person name="Kavchok S."/>
            <person name="Keizer G."/>
            <person name="Linton E."/>
            <person name="Llaca V."/>
            <person name="Song R."/>
            <person name="Tanyolac B."/>
            <person name="Young S."/>
            <person name="Ho-Il K."/>
            <person name="Hahn J.H."/>
            <person name="Sangsakoo G."/>
            <person name="Vanavichit A."/>
            <person name="de Mattos Luiz.A.T."/>
            <person name="Zimmer P.D."/>
            <person name="Malone G."/>
            <person name="Dellagostin O."/>
            <person name="de Oliveira A.C."/>
            <person name="Bevan M."/>
            <person name="Bancroft I."/>
            <person name="Minx P."/>
            <person name="Cordum H."/>
            <person name="Wilson R."/>
            <person name="Cheng Z."/>
            <person name="Jin W."/>
            <person name="Jiang J."/>
            <person name="Leong S.A."/>
            <person name="Iwama H."/>
            <person name="Gojobori T."/>
            <person name="Itoh T."/>
            <person name="Niimura Y."/>
            <person name="Fujii Y."/>
            <person name="Habara T."/>
            <person name="Sakai H."/>
            <person name="Sato Y."/>
            <person name="Wilson G."/>
            <person name="Kumar K."/>
            <person name="McCouch S."/>
            <person name="Juretic N."/>
            <person name="Hoen D."/>
            <person name="Wright S."/>
            <person name="Bruskiewich R."/>
            <person name="Bureau T."/>
            <person name="Miyao A."/>
            <person name="Hirochika H."/>
            <person name="Nishikawa T."/>
            <person name="Kadowaki K."/>
            <person name="Sugiura M."/>
            <person name="Burr B."/>
            <person name="Sasaki T."/>
        </authorList>
    </citation>
    <scope>NUCLEOTIDE SEQUENCE [LARGE SCALE GENOMIC DNA]</scope>
    <source>
        <strain evidence="4">cv. Nipponbare</strain>
    </source>
</reference>
<feature type="compositionally biased region" description="Polar residues" evidence="1">
    <location>
        <begin position="219"/>
        <end position="229"/>
    </location>
</feature>
<name>A0A5S6RCR6_ORYSJ</name>
<evidence type="ECO:0000313" key="3">
    <source>
        <dbReference type="EMBL" id="AAN04134.1"/>
    </source>
</evidence>
<reference evidence="2" key="1">
    <citation type="submission" date="2002-02" db="EMBL/GenBank/DDBJ databases">
        <title>Rice Genomic Sequence.</title>
        <authorList>
            <person name="Wing R.A."/>
            <person name="Yu Y."/>
            <person name="Soderlund C."/>
            <person name="Chen M."/>
            <person name="Kim H.-R."/>
            <person name="Rambo T."/>
            <person name="Saski C."/>
            <person name="Henry D."/>
            <person name="Oates R."/>
            <person name="Simmons J."/>
            <person name="Wilson R."/>
            <person name="Minx P."/>
            <person name="Du H."/>
        </authorList>
    </citation>
    <scope>NUCLEOTIDE SEQUENCE</scope>
</reference>
<feature type="compositionally biased region" description="Basic residues" evidence="1">
    <location>
        <begin position="121"/>
        <end position="130"/>
    </location>
</feature>
<dbReference type="EMBL" id="AC116600">
    <property type="protein sequence ID" value="AAN04134.1"/>
    <property type="molecule type" value="Genomic_DNA"/>
</dbReference>
<feature type="compositionally biased region" description="Basic and acidic residues" evidence="1">
    <location>
        <begin position="61"/>
        <end position="71"/>
    </location>
</feature>
<evidence type="ECO:0000256" key="1">
    <source>
        <dbReference type="SAM" id="MobiDB-lite"/>
    </source>
</evidence>
<dbReference type="AlphaFoldDB" id="A0A5S6RCR6"/>
<feature type="compositionally biased region" description="Basic residues" evidence="1">
    <location>
        <begin position="46"/>
        <end position="55"/>
    </location>
</feature>
<organism evidence="2 4">
    <name type="scientific">Oryza sativa subsp. japonica</name>
    <name type="common">Rice</name>
    <dbReference type="NCBI Taxonomy" id="39947"/>
    <lineage>
        <taxon>Eukaryota</taxon>
        <taxon>Viridiplantae</taxon>
        <taxon>Streptophyta</taxon>
        <taxon>Embryophyta</taxon>
        <taxon>Tracheophyta</taxon>
        <taxon>Spermatophyta</taxon>
        <taxon>Magnoliopsida</taxon>
        <taxon>Liliopsida</taxon>
        <taxon>Poales</taxon>
        <taxon>Poaceae</taxon>
        <taxon>BOP clade</taxon>
        <taxon>Oryzoideae</taxon>
        <taxon>Oryzeae</taxon>
        <taxon>Oryzinae</taxon>
        <taxon>Oryza</taxon>
        <taxon>Oryza sativa</taxon>
    </lineage>
</organism>
<reference evidence="3" key="2">
    <citation type="submission" date="2002-09" db="EMBL/GenBank/DDBJ databases">
        <title>Rice Genomic Sequence.</title>
        <authorList>
            <person name="Wing R.A."/>
            <person name="Yu Y."/>
            <person name="Yang T.J."/>
            <person name="Nah G."/>
            <person name="Soderlund C."/>
            <person name="Chen M."/>
            <person name="Kim H.-R."/>
            <person name="Rambo T."/>
            <person name="Saski C."/>
            <person name="Henry D."/>
            <person name="Oates R."/>
            <person name="Simmons J."/>
        </authorList>
    </citation>
    <scope>NUCLEOTIDE SEQUENCE</scope>
</reference>
<dbReference type="EMBL" id="AC087723">
    <property type="protein sequence ID" value="AAK95680.1"/>
    <property type="molecule type" value="Genomic_DNA"/>
</dbReference>
<proteinExistence type="predicted"/>
<accession>A0A5S6RCR6</accession>
<feature type="compositionally biased region" description="Basic and acidic residues" evidence="1">
    <location>
        <begin position="233"/>
        <end position="258"/>
    </location>
</feature>
<gene>
    <name evidence="3" type="ORF">OSJNAa0036D19.2</name>
    <name evidence="2" type="ORF">OSJNBa0036D19.8</name>
</gene>
<reference evidence="4" key="4">
    <citation type="journal article" date="2008" name="Nucleic Acids Res.">
        <title>The rice annotation project database (RAP-DB): 2008 update.</title>
        <authorList>
            <consortium name="The rice annotation project (RAP)"/>
        </authorList>
    </citation>
    <scope>GENOME REANNOTATION</scope>
    <source>
        <strain evidence="4">cv. Nipponbare</strain>
    </source>
</reference>
<evidence type="ECO:0000313" key="4">
    <source>
        <dbReference type="Proteomes" id="UP000000763"/>
    </source>
</evidence>
<feature type="region of interest" description="Disordered" evidence="1">
    <location>
        <begin position="105"/>
        <end position="258"/>
    </location>
</feature>
<feature type="compositionally biased region" description="Basic residues" evidence="1">
    <location>
        <begin position="186"/>
        <end position="206"/>
    </location>
</feature>
<dbReference type="Proteomes" id="UP000000763">
    <property type="component" value="Chromosome 10"/>
</dbReference>
<protein>
    <submittedName>
        <fullName evidence="2">Uncharacterized protein</fullName>
    </submittedName>
</protein>